<dbReference type="InterPro" id="IPR015943">
    <property type="entry name" value="WD40/YVTN_repeat-like_dom_sf"/>
</dbReference>
<dbReference type="InterPro" id="IPR001680">
    <property type="entry name" value="WD40_rpt"/>
</dbReference>
<dbReference type="PROSITE" id="PS50082">
    <property type="entry name" value="WD_REPEATS_2"/>
    <property type="match status" value="1"/>
</dbReference>
<dbReference type="SUPFAM" id="SSF50978">
    <property type="entry name" value="WD40 repeat-like"/>
    <property type="match status" value="1"/>
</dbReference>
<dbReference type="InterPro" id="IPR036322">
    <property type="entry name" value="WD40_repeat_dom_sf"/>
</dbReference>
<feature type="region of interest" description="Disordered" evidence="2">
    <location>
        <begin position="179"/>
        <end position="204"/>
    </location>
</feature>
<proteinExistence type="predicted"/>
<dbReference type="OrthoDB" id="10248252at2759"/>
<evidence type="ECO:0000256" key="1">
    <source>
        <dbReference type="PROSITE-ProRule" id="PRU00221"/>
    </source>
</evidence>
<feature type="region of interest" description="Disordered" evidence="2">
    <location>
        <begin position="34"/>
        <end position="85"/>
    </location>
</feature>
<evidence type="ECO:0000313" key="3">
    <source>
        <dbReference type="EMBL" id="EPQ60841.1"/>
    </source>
</evidence>
<evidence type="ECO:0000256" key="2">
    <source>
        <dbReference type="SAM" id="MobiDB-lite"/>
    </source>
</evidence>
<dbReference type="AlphaFoldDB" id="S7QMP2"/>
<feature type="repeat" description="WD" evidence="1">
    <location>
        <begin position="434"/>
        <end position="454"/>
    </location>
</feature>
<dbReference type="HOGENOM" id="CLU_384040_0_0_1"/>
<feature type="compositionally biased region" description="Polar residues" evidence="2">
    <location>
        <begin position="70"/>
        <end position="85"/>
    </location>
</feature>
<dbReference type="GeneID" id="19303325"/>
<dbReference type="RefSeq" id="XP_007861157.1">
    <property type="nucleotide sequence ID" value="XM_007862966.1"/>
</dbReference>
<protein>
    <recommendedName>
        <fullName evidence="5">WD40 repeat-like protein</fullName>
    </recommendedName>
</protein>
<evidence type="ECO:0000313" key="4">
    <source>
        <dbReference type="Proteomes" id="UP000030669"/>
    </source>
</evidence>
<organism evidence="3 4">
    <name type="scientific">Gloeophyllum trabeum (strain ATCC 11539 / FP-39264 / Madison 617)</name>
    <name type="common">Brown rot fungus</name>
    <dbReference type="NCBI Taxonomy" id="670483"/>
    <lineage>
        <taxon>Eukaryota</taxon>
        <taxon>Fungi</taxon>
        <taxon>Dikarya</taxon>
        <taxon>Basidiomycota</taxon>
        <taxon>Agaricomycotina</taxon>
        <taxon>Agaricomycetes</taxon>
        <taxon>Gloeophyllales</taxon>
        <taxon>Gloeophyllaceae</taxon>
        <taxon>Gloeophyllum</taxon>
    </lineage>
</organism>
<gene>
    <name evidence="3" type="ORF">GLOTRDRAFT_135449</name>
</gene>
<dbReference type="EMBL" id="KB469296">
    <property type="protein sequence ID" value="EPQ60841.1"/>
    <property type="molecule type" value="Genomic_DNA"/>
</dbReference>
<dbReference type="Gene3D" id="2.130.10.10">
    <property type="entry name" value="YVTN repeat-like/Quinoprotein amine dehydrogenase"/>
    <property type="match status" value="1"/>
</dbReference>
<keyword evidence="4" id="KW-1185">Reference proteome</keyword>
<name>S7QMP2_GLOTA</name>
<sequence length="720" mass="79084">MAPTNVIEIDDDDPDPEVKVVKVRIPRKRVPELTRRRAARRAQRQEIDLTIDSDEDPISVPQLDLRVIEPSSSLSNGREDSLNSLSNDLRKVQEGAGGQMPPMADVERMKRVASQDLRPSRPPKRLNSGASPHSAPLRFGSQRTQSSKRKRPEPRWNGAPLCIVIDDSDDDMTVQHTSKRARQGVADDGLVGPQGSDSPIYGSPRVLPAHGPDEEEEDEWENYHDGFHLIHGTSWKPAAVSLISRPDSLDDLADEFQNLSAVEEPAQPGFADYHGRAQVPPLDIPEPTGDRPYPCAGAMHPKYAYPPRHGPPLFAGLQQLRNHGRRLQALSRGVGLLSGLDYLKETTAICDTPGSVNKILQANRIVLSCSAVPGGGIDHLDDPVNPPSSNIDGALTLWRDGELHKLHAHRKVLKTPNTYRWYTINDIQWDLSEPTPSVFASSGNDGFVRIWDIDAIWGTANDHGNEHVHYRGDEAVPGQGRSCQCIHRTDYIHPFAAQYDFDGAIPMDIAFRPGHRDLAVACNDGTLTVVHHPLNQGADTLQLAFAQRGHSTGAITWGRGPTSSIIFASSESPSGNATDVHIHFGCDIAKPSHKPRFSATECGDAMVIDPSGKTLALFTAKGDEYHRLRVYDVQHREFRKPAQVVDLEPFNGMLPDAEGCVRLWDMQKSDDSKSNGQIIAQSNYNIGTFSIGDPAEGVPNVILGDCGGHVRMFKRGRASE</sequence>
<reference evidence="3 4" key="1">
    <citation type="journal article" date="2012" name="Science">
        <title>The Paleozoic origin of enzymatic lignin decomposition reconstructed from 31 fungal genomes.</title>
        <authorList>
            <person name="Floudas D."/>
            <person name="Binder M."/>
            <person name="Riley R."/>
            <person name="Barry K."/>
            <person name="Blanchette R.A."/>
            <person name="Henrissat B."/>
            <person name="Martinez A.T."/>
            <person name="Otillar R."/>
            <person name="Spatafora J.W."/>
            <person name="Yadav J.S."/>
            <person name="Aerts A."/>
            <person name="Benoit I."/>
            <person name="Boyd A."/>
            <person name="Carlson A."/>
            <person name="Copeland A."/>
            <person name="Coutinho P.M."/>
            <person name="de Vries R.P."/>
            <person name="Ferreira P."/>
            <person name="Findley K."/>
            <person name="Foster B."/>
            <person name="Gaskell J."/>
            <person name="Glotzer D."/>
            <person name="Gorecki P."/>
            <person name="Heitman J."/>
            <person name="Hesse C."/>
            <person name="Hori C."/>
            <person name="Igarashi K."/>
            <person name="Jurgens J.A."/>
            <person name="Kallen N."/>
            <person name="Kersten P."/>
            <person name="Kohler A."/>
            <person name="Kuees U."/>
            <person name="Kumar T.K.A."/>
            <person name="Kuo A."/>
            <person name="LaButti K."/>
            <person name="Larrondo L.F."/>
            <person name="Lindquist E."/>
            <person name="Ling A."/>
            <person name="Lombard V."/>
            <person name="Lucas S."/>
            <person name="Lundell T."/>
            <person name="Martin R."/>
            <person name="McLaughlin D.J."/>
            <person name="Morgenstern I."/>
            <person name="Morin E."/>
            <person name="Murat C."/>
            <person name="Nagy L.G."/>
            <person name="Nolan M."/>
            <person name="Ohm R.A."/>
            <person name="Patyshakuliyeva A."/>
            <person name="Rokas A."/>
            <person name="Ruiz-Duenas F.J."/>
            <person name="Sabat G."/>
            <person name="Salamov A."/>
            <person name="Samejima M."/>
            <person name="Schmutz J."/>
            <person name="Slot J.C."/>
            <person name="St John F."/>
            <person name="Stenlid J."/>
            <person name="Sun H."/>
            <person name="Sun S."/>
            <person name="Syed K."/>
            <person name="Tsang A."/>
            <person name="Wiebenga A."/>
            <person name="Young D."/>
            <person name="Pisabarro A."/>
            <person name="Eastwood D.C."/>
            <person name="Martin F."/>
            <person name="Cullen D."/>
            <person name="Grigoriev I.V."/>
            <person name="Hibbett D.S."/>
        </authorList>
    </citation>
    <scope>NUCLEOTIDE SEQUENCE [LARGE SCALE GENOMIC DNA]</scope>
    <source>
        <strain evidence="3 4">ATCC 11539</strain>
    </source>
</reference>
<dbReference type="SMART" id="SM00320">
    <property type="entry name" value="WD40"/>
    <property type="match status" value="2"/>
</dbReference>
<dbReference type="KEGG" id="gtr:GLOTRDRAFT_135449"/>
<accession>S7QMP2</accession>
<feature type="region of interest" description="Disordered" evidence="2">
    <location>
        <begin position="113"/>
        <end position="160"/>
    </location>
</feature>
<dbReference type="OMA" id="WNCEDGI"/>
<dbReference type="Proteomes" id="UP000030669">
    <property type="component" value="Unassembled WGS sequence"/>
</dbReference>
<keyword evidence="1" id="KW-0853">WD repeat</keyword>
<evidence type="ECO:0008006" key="5">
    <source>
        <dbReference type="Google" id="ProtNLM"/>
    </source>
</evidence>